<evidence type="ECO:0000259" key="3">
    <source>
        <dbReference type="Pfam" id="PF00266"/>
    </source>
</evidence>
<accession>A0A5B6W131</accession>
<dbReference type="PANTHER" id="PTHR43586:SF8">
    <property type="entry name" value="CYSTEINE DESULFURASE 1, CHLOROPLASTIC"/>
    <property type="match status" value="1"/>
</dbReference>
<dbReference type="AlphaFoldDB" id="A0A5B6W131"/>
<dbReference type="InterPro" id="IPR015422">
    <property type="entry name" value="PyrdxlP-dep_Trfase_small"/>
</dbReference>
<comment type="caution">
    <text evidence="4">The sequence shown here is derived from an EMBL/GenBank/DDBJ whole genome shotgun (WGS) entry which is preliminary data.</text>
</comment>
<feature type="domain" description="Aminotransferase class V" evidence="3">
    <location>
        <begin position="87"/>
        <end position="322"/>
    </location>
</feature>
<protein>
    <submittedName>
        <fullName evidence="4">Putative cysteine desulfurase</fullName>
    </submittedName>
</protein>
<gene>
    <name evidence="4" type="ORF">EPI10_025733</name>
</gene>
<keyword evidence="2" id="KW-0472">Membrane</keyword>
<feature type="transmembrane region" description="Helical" evidence="2">
    <location>
        <begin position="60"/>
        <end position="78"/>
    </location>
</feature>
<dbReference type="Proteomes" id="UP000325315">
    <property type="component" value="Unassembled WGS sequence"/>
</dbReference>
<reference evidence="5" key="1">
    <citation type="journal article" date="2019" name="Plant Biotechnol. J.">
        <title>Genome sequencing of the Australian wild diploid species Gossypium australe highlights disease resistance and delayed gland morphogenesis.</title>
        <authorList>
            <person name="Cai Y."/>
            <person name="Cai X."/>
            <person name="Wang Q."/>
            <person name="Wang P."/>
            <person name="Zhang Y."/>
            <person name="Cai C."/>
            <person name="Xu Y."/>
            <person name="Wang K."/>
            <person name="Zhou Z."/>
            <person name="Wang C."/>
            <person name="Geng S."/>
            <person name="Li B."/>
            <person name="Dong Q."/>
            <person name="Hou Y."/>
            <person name="Wang H."/>
            <person name="Ai P."/>
            <person name="Liu Z."/>
            <person name="Yi F."/>
            <person name="Sun M."/>
            <person name="An G."/>
            <person name="Cheng J."/>
            <person name="Zhang Y."/>
            <person name="Shi Q."/>
            <person name="Xie Y."/>
            <person name="Shi X."/>
            <person name="Chang Y."/>
            <person name="Huang F."/>
            <person name="Chen Y."/>
            <person name="Hong S."/>
            <person name="Mi L."/>
            <person name="Sun Q."/>
            <person name="Zhang L."/>
            <person name="Zhou B."/>
            <person name="Peng R."/>
            <person name="Zhang X."/>
            <person name="Liu F."/>
        </authorList>
    </citation>
    <scope>NUCLEOTIDE SEQUENCE [LARGE SCALE GENOMIC DNA]</scope>
    <source>
        <strain evidence="5">cv. PA1801</strain>
    </source>
</reference>
<dbReference type="OrthoDB" id="420046at2759"/>
<dbReference type="Gene3D" id="3.90.1150.10">
    <property type="entry name" value="Aspartate Aminotransferase, domain 1"/>
    <property type="match status" value="1"/>
</dbReference>
<evidence type="ECO:0000313" key="5">
    <source>
        <dbReference type="Proteomes" id="UP000325315"/>
    </source>
</evidence>
<keyword evidence="1" id="KW-0663">Pyridoxal phosphate</keyword>
<name>A0A5B6W131_9ROSI</name>
<dbReference type="Pfam" id="PF00266">
    <property type="entry name" value="Aminotran_5"/>
    <property type="match status" value="2"/>
</dbReference>
<dbReference type="EMBL" id="SMMG02000005">
    <property type="protein sequence ID" value="KAA3475569.1"/>
    <property type="molecule type" value="Genomic_DNA"/>
</dbReference>
<feature type="domain" description="Aminotransferase class V" evidence="3">
    <location>
        <begin position="358"/>
        <end position="435"/>
    </location>
</feature>
<dbReference type="Gene3D" id="3.40.640.10">
    <property type="entry name" value="Type I PLP-dependent aspartate aminotransferase-like (Major domain)"/>
    <property type="match status" value="1"/>
</dbReference>
<dbReference type="SUPFAM" id="SSF53383">
    <property type="entry name" value="PLP-dependent transferases"/>
    <property type="match status" value="1"/>
</dbReference>
<evidence type="ECO:0000256" key="1">
    <source>
        <dbReference type="ARBA" id="ARBA00022898"/>
    </source>
</evidence>
<evidence type="ECO:0000256" key="2">
    <source>
        <dbReference type="SAM" id="Phobius"/>
    </source>
</evidence>
<dbReference type="InterPro" id="IPR015424">
    <property type="entry name" value="PyrdxlP-dep_Trfase"/>
</dbReference>
<organism evidence="4 5">
    <name type="scientific">Gossypium australe</name>
    <dbReference type="NCBI Taxonomy" id="47621"/>
    <lineage>
        <taxon>Eukaryota</taxon>
        <taxon>Viridiplantae</taxon>
        <taxon>Streptophyta</taxon>
        <taxon>Embryophyta</taxon>
        <taxon>Tracheophyta</taxon>
        <taxon>Spermatophyta</taxon>
        <taxon>Magnoliopsida</taxon>
        <taxon>eudicotyledons</taxon>
        <taxon>Gunneridae</taxon>
        <taxon>Pentapetalae</taxon>
        <taxon>rosids</taxon>
        <taxon>malvids</taxon>
        <taxon>Malvales</taxon>
        <taxon>Malvaceae</taxon>
        <taxon>Malvoideae</taxon>
        <taxon>Gossypium</taxon>
    </lineage>
</organism>
<keyword evidence="5" id="KW-1185">Reference proteome</keyword>
<dbReference type="PANTHER" id="PTHR43586">
    <property type="entry name" value="CYSTEINE DESULFURASE"/>
    <property type="match status" value="1"/>
</dbReference>
<dbReference type="InterPro" id="IPR015421">
    <property type="entry name" value="PyrdxlP-dep_Trfase_major"/>
</dbReference>
<keyword evidence="2" id="KW-0812">Transmembrane</keyword>
<sequence length="698" mass="78985">MTKSCHGYDPKSLVEMPSLNLLLEPGNSLTLITLHRVVVFTISKTSSLTMFFPFTVIKRSLQFLFFVLFFFFFSDLMISDGSFCRVFLGNIHTCDSYVGQRTTKMVHEASNYIKRCMGGGEDDAILFCGSGTTAAIKKLQEVMGITVPSIMRDKVIKCLSNEERWVVFVGPYEHHSNLLSWRQSLAEVVEIGLNEDGLIDIEALKQQLELFKYRNRPFLGTFSACSNVTGIQSNTREIAKLMHQYGGFVCFDFAASGPYVAMDMKSGEIDGYDGMFLGPHKFIGGPGSPGILLMSKALYQLGNSPPSTCGGGTVDYVNGFDEKEMRRVWQANPLVLDIYIVLIKKRKVQERDNKDTLYLSDIEERENGGTPQIIQMIRAALAFWVKEYIGYEVIAKQEKSYIQQALNRLLPNQNIKVLGNTSSHTKRQAILSFLIYSTTNSAPISNQEDELFMWGETGNKRDKPLHGPFVATLLNDLFGIQARGGCACAGPYGHCLLGIDQTQSLAIREAIKKVFLLCTQRPPLGLKYYNIDYVHNHYKYDAIENALTFSKRLRYLILQGYVGAKPGHTRVGFPYYMSNEEFEYIVAALEFVAMYGQRFLPLYHFDLRTGNWTFKNKALTKDTCDDGIPVLDLATAFQAINTDREKDKIDARKKDNSSIVLKYASYLESAKRIAALLPKFPSQRRFQEDTRVELYFRV</sequence>
<dbReference type="InterPro" id="IPR000192">
    <property type="entry name" value="Aminotrans_V_dom"/>
</dbReference>
<keyword evidence="2" id="KW-1133">Transmembrane helix</keyword>
<proteinExistence type="predicted"/>
<evidence type="ECO:0000313" key="4">
    <source>
        <dbReference type="EMBL" id="KAA3475569.1"/>
    </source>
</evidence>